<dbReference type="OrthoDB" id="9808602at2"/>
<evidence type="ECO:0000256" key="1">
    <source>
        <dbReference type="ARBA" id="ARBA00004141"/>
    </source>
</evidence>
<keyword evidence="10" id="KW-1185">Reference proteome</keyword>
<dbReference type="Pfam" id="PF02397">
    <property type="entry name" value="Bac_transf"/>
    <property type="match status" value="1"/>
</dbReference>
<dbReference type="RefSeq" id="WP_069962844.1">
    <property type="nucleotide sequence ID" value="NZ_CP016094.1"/>
</dbReference>
<dbReference type="Proteomes" id="UP000095228">
    <property type="component" value="Chromosome"/>
</dbReference>
<comment type="similarity">
    <text evidence="2">Belongs to the bacterial sugar transferase family.</text>
</comment>
<dbReference type="STRING" id="1838286.Verru16b_02814"/>
<dbReference type="InterPro" id="IPR017475">
    <property type="entry name" value="EPS_sugar_tfrase"/>
</dbReference>
<sequence length="456" mass="52276">MTQGRLITLALLGLDILAVFLVFNFVAWTRGVASWDAPILAPLILPVFMHVLAVYLIDGYSSRSDMMSVTYTSLHAIALLAVAVLTLLLTFVVIPSGFPLQVSRFVPVAASVLLMPTTLFYRRIFYQRQQARKQQRYFLFLGSAESCLAFKEECRRSGMSQAVLYATHETFARTDSERTGVSTPPMGDVVHYLAEYESNLDAIILRESSQDLPPDVAEKLMHLHFSGVPTYTLELFHEVYWRKIPLYRLNQTWLFQQGFQIAREPVFERLKRVSDLVLAGLGLLLVLPFLPPVAAAIWLTDRGPIFFRQPRVGKNRVLFDVYKLRTMRLHQTGALYTGTNDPRITPIGRFLRATRLDEVPQLWNVLVGDMSLIGPRAEWVKLVEEYERKIPCYHFRHLVKPGITGWAQVNYPYGANLEDTLRKLEYDLYYIRYFSFVLDASIVLKTIHIMLFGKGR</sequence>
<dbReference type="PANTHER" id="PTHR30576">
    <property type="entry name" value="COLANIC BIOSYNTHESIS UDP-GLUCOSE LIPID CARRIER TRANSFERASE"/>
    <property type="match status" value="1"/>
</dbReference>
<dbReference type="PANTHER" id="PTHR30576:SF21">
    <property type="entry name" value="UDP-GLUCOSE:UNDECAPRENYL-PHOSPHATE GLUCOSE-1-PHOSPHATE TRANSFERASE"/>
    <property type="match status" value="1"/>
</dbReference>
<evidence type="ECO:0000256" key="7">
    <source>
        <dbReference type="SAM" id="Phobius"/>
    </source>
</evidence>
<name>A0A1D8AXX7_9BACT</name>
<feature type="transmembrane region" description="Helical" evidence="7">
    <location>
        <begin position="7"/>
        <end position="27"/>
    </location>
</feature>
<dbReference type="EMBL" id="CP016094">
    <property type="protein sequence ID" value="AOS45727.1"/>
    <property type="molecule type" value="Genomic_DNA"/>
</dbReference>
<dbReference type="InterPro" id="IPR003362">
    <property type="entry name" value="Bact_transf"/>
</dbReference>
<dbReference type="GO" id="GO:0009242">
    <property type="term" value="P:colanic acid biosynthetic process"/>
    <property type="evidence" value="ECO:0007669"/>
    <property type="project" value="TreeGrafter"/>
</dbReference>
<dbReference type="NCBIfam" id="TIGR03025">
    <property type="entry name" value="EPS_sugtrans"/>
    <property type="match status" value="1"/>
</dbReference>
<keyword evidence="4 7" id="KW-0812">Transmembrane</keyword>
<dbReference type="AlphaFoldDB" id="A0A1D8AXX7"/>
<evidence type="ECO:0000259" key="8">
    <source>
        <dbReference type="Pfam" id="PF02397"/>
    </source>
</evidence>
<keyword evidence="5 7" id="KW-1133">Transmembrane helix</keyword>
<comment type="subcellular location">
    <subcellularLocation>
        <location evidence="1">Membrane</location>
        <topology evidence="1">Multi-pass membrane protein</topology>
    </subcellularLocation>
</comment>
<evidence type="ECO:0000256" key="4">
    <source>
        <dbReference type="ARBA" id="ARBA00022692"/>
    </source>
</evidence>
<feature type="transmembrane region" description="Helical" evidence="7">
    <location>
        <begin position="39"/>
        <end position="57"/>
    </location>
</feature>
<feature type="domain" description="Bacterial sugar transferase" evidence="8">
    <location>
        <begin position="271"/>
        <end position="451"/>
    </location>
</feature>
<evidence type="ECO:0000256" key="3">
    <source>
        <dbReference type="ARBA" id="ARBA00022679"/>
    </source>
</evidence>
<dbReference type="KEGG" id="obg:Verru16b_02814"/>
<keyword evidence="3 9" id="KW-0808">Transferase</keyword>
<dbReference type="GO" id="GO:0089702">
    <property type="term" value="F:undecaprenyl-phosphate glucose phosphotransferase activity"/>
    <property type="evidence" value="ECO:0007669"/>
    <property type="project" value="TreeGrafter"/>
</dbReference>
<proteinExistence type="inferred from homology"/>
<accession>A0A1D8AXX7</accession>
<feature type="transmembrane region" description="Helical" evidence="7">
    <location>
        <begin position="69"/>
        <end position="94"/>
    </location>
</feature>
<keyword evidence="6 7" id="KW-0472">Membrane</keyword>
<evidence type="ECO:0000256" key="5">
    <source>
        <dbReference type="ARBA" id="ARBA00022989"/>
    </source>
</evidence>
<evidence type="ECO:0000313" key="10">
    <source>
        <dbReference type="Proteomes" id="UP000095228"/>
    </source>
</evidence>
<feature type="transmembrane region" description="Helical" evidence="7">
    <location>
        <begin position="276"/>
        <end position="299"/>
    </location>
</feature>
<organism evidence="9 10">
    <name type="scientific">Lacunisphaera limnophila</name>
    <dbReference type="NCBI Taxonomy" id="1838286"/>
    <lineage>
        <taxon>Bacteria</taxon>
        <taxon>Pseudomonadati</taxon>
        <taxon>Verrucomicrobiota</taxon>
        <taxon>Opitutia</taxon>
        <taxon>Opitutales</taxon>
        <taxon>Opitutaceae</taxon>
        <taxon>Lacunisphaera</taxon>
    </lineage>
</organism>
<evidence type="ECO:0000313" key="9">
    <source>
        <dbReference type="EMBL" id="AOS45727.1"/>
    </source>
</evidence>
<gene>
    <name evidence="9" type="primary">wecA</name>
    <name evidence="9" type="ORF">Verru16b_02814</name>
</gene>
<evidence type="ECO:0000256" key="2">
    <source>
        <dbReference type="ARBA" id="ARBA00006464"/>
    </source>
</evidence>
<reference evidence="9 10" key="1">
    <citation type="submission" date="2016-06" db="EMBL/GenBank/DDBJ databases">
        <title>Three novel species with peptidoglycan cell walls form the new genus Lacunisphaera gen. nov. in the family Opitutaceae of the verrucomicrobial subdivision 4.</title>
        <authorList>
            <person name="Rast P."/>
            <person name="Gloeckner I."/>
            <person name="Jogler M."/>
            <person name="Boedeker C."/>
            <person name="Jeske O."/>
            <person name="Wiegand S."/>
            <person name="Reinhardt R."/>
            <person name="Schumann P."/>
            <person name="Rohde M."/>
            <person name="Spring S."/>
            <person name="Gloeckner F.O."/>
            <person name="Jogler C."/>
        </authorList>
    </citation>
    <scope>NUCLEOTIDE SEQUENCE [LARGE SCALE GENOMIC DNA]</scope>
    <source>
        <strain evidence="9 10">IG16b</strain>
    </source>
</reference>
<evidence type="ECO:0000256" key="6">
    <source>
        <dbReference type="ARBA" id="ARBA00023136"/>
    </source>
</evidence>
<feature type="transmembrane region" description="Helical" evidence="7">
    <location>
        <begin position="106"/>
        <end position="126"/>
    </location>
</feature>
<dbReference type="EC" id="2.7.8.40" evidence="9"/>
<dbReference type="GO" id="GO:0016020">
    <property type="term" value="C:membrane"/>
    <property type="evidence" value="ECO:0007669"/>
    <property type="project" value="UniProtKB-SubCell"/>
</dbReference>
<protein>
    <submittedName>
        <fullName evidence="9">UDP-N-acetylgalactosamine-undecaprenyl-phosphate N-acetylgalactosaminephosphotransferase</fullName>
        <ecNumber evidence="9">2.7.8.40</ecNumber>
    </submittedName>
</protein>